<dbReference type="InterPro" id="IPR003593">
    <property type="entry name" value="AAA+_ATPase"/>
</dbReference>
<dbReference type="SMART" id="SM00382">
    <property type="entry name" value="AAA"/>
    <property type="match status" value="1"/>
</dbReference>
<dbReference type="NCBIfam" id="TIGR00064">
    <property type="entry name" value="ftsY"/>
    <property type="match status" value="1"/>
</dbReference>
<dbReference type="InterPro" id="IPR000897">
    <property type="entry name" value="SRP54_GTPase_dom"/>
</dbReference>
<name>A0A9D1AGB9_9FIRM</name>
<keyword evidence="3 9" id="KW-0547">Nucleotide-binding</keyword>
<dbReference type="FunFam" id="1.20.120.140:FF:000002">
    <property type="entry name" value="Signal recognition particle receptor FtsY"/>
    <property type="match status" value="1"/>
</dbReference>
<reference evidence="11" key="1">
    <citation type="submission" date="2020-10" db="EMBL/GenBank/DDBJ databases">
        <authorList>
            <person name="Gilroy R."/>
        </authorList>
    </citation>
    <scope>NUCLEOTIDE SEQUENCE</scope>
    <source>
        <strain evidence="11">ChiW25-3613</strain>
    </source>
</reference>
<dbReference type="GO" id="GO:0005737">
    <property type="term" value="C:cytoplasm"/>
    <property type="evidence" value="ECO:0007669"/>
    <property type="project" value="UniProtKB-SubCell"/>
</dbReference>
<dbReference type="InterPro" id="IPR027417">
    <property type="entry name" value="P-loop_NTPase"/>
</dbReference>
<reference evidence="11" key="2">
    <citation type="journal article" date="2021" name="PeerJ">
        <title>Extensive microbial diversity within the chicken gut microbiome revealed by metagenomics and culture.</title>
        <authorList>
            <person name="Gilroy R."/>
            <person name="Ravi A."/>
            <person name="Getino M."/>
            <person name="Pursley I."/>
            <person name="Horton D.L."/>
            <person name="Alikhan N.F."/>
            <person name="Baker D."/>
            <person name="Gharbi K."/>
            <person name="Hall N."/>
            <person name="Watson M."/>
            <person name="Adriaenssens E.M."/>
            <person name="Foster-Nyarko E."/>
            <person name="Jarju S."/>
            <person name="Secka A."/>
            <person name="Antonio M."/>
            <person name="Oren A."/>
            <person name="Chaudhuri R.R."/>
            <person name="La Ragione R."/>
            <person name="Hildebrand F."/>
            <person name="Pallen M.J."/>
        </authorList>
    </citation>
    <scope>NUCLEOTIDE SEQUENCE</scope>
    <source>
        <strain evidence="11">ChiW25-3613</strain>
    </source>
</reference>
<evidence type="ECO:0000313" key="12">
    <source>
        <dbReference type="Proteomes" id="UP000824179"/>
    </source>
</evidence>
<organism evidence="11 12">
    <name type="scientific">Candidatus Coproplasma stercoripullorum</name>
    <dbReference type="NCBI Taxonomy" id="2840751"/>
    <lineage>
        <taxon>Bacteria</taxon>
        <taxon>Bacillati</taxon>
        <taxon>Bacillota</taxon>
        <taxon>Clostridia</taxon>
        <taxon>Eubacteriales</taxon>
        <taxon>Candidatus Coproplasma</taxon>
    </lineage>
</organism>
<evidence type="ECO:0000259" key="10">
    <source>
        <dbReference type="PROSITE" id="PS00300"/>
    </source>
</evidence>
<keyword evidence="2 9" id="KW-0963">Cytoplasm</keyword>
<proteinExistence type="inferred from homology"/>
<evidence type="ECO:0000256" key="8">
    <source>
        <dbReference type="ARBA" id="ARBA00048027"/>
    </source>
</evidence>
<comment type="similarity">
    <text evidence="9">Belongs to the GTP-binding SRP family. FtsY subfamily.</text>
</comment>
<comment type="function">
    <text evidence="9">Involved in targeting and insertion of nascent membrane proteins into the cytoplasmic membrane. Acts as a receptor for the complex formed by the signal recognition particle (SRP) and the ribosome-nascent chain (RNC).</text>
</comment>
<dbReference type="GO" id="GO:0005886">
    <property type="term" value="C:plasma membrane"/>
    <property type="evidence" value="ECO:0007669"/>
    <property type="project" value="UniProtKB-SubCell"/>
</dbReference>
<comment type="catalytic activity">
    <reaction evidence="8 9">
        <text>GTP + H2O = GDP + phosphate + H(+)</text>
        <dbReference type="Rhea" id="RHEA:19669"/>
        <dbReference type="ChEBI" id="CHEBI:15377"/>
        <dbReference type="ChEBI" id="CHEBI:15378"/>
        <dbReference type="ChEBI" id="CHEBI:37565"/>
        <dbReference type="ChEBI" id="CHEBI:43474"/>
        <dbReference type="ChEBI" id="CHEBI:58189"/>
        <dbReference type="EC" id="3.6.5.4"/>
    </reaction>
</comment>
<evidence type="ECO:0000256" key="7">
    <source>
        <dbReference type="ARBA" id="ARBA00023170"/>
    </source>
</evidence>
<dbReference type="InterPro" id="IPR013822">
    <property type="entry name" value="Signal_recog_particl_SRP54_hlx"/>
</dbReference>
<evidence type="ECO:0000256" key="2">
    <source>
        <dbReference type="ARBA" id="ARBA00022490"/>
    </source>
</evidence>
<feature type="binding site" evidence="9">
    <location>
        <begin position="251"/>
        <end position="254"/>
    </location>
    <ligand>
        <name>GTP</name>
        <dbReference type="ChEBI" id="CHEBI:37565"/>
    </ligand>
</feature>
<dbReference type="PROSITE" id="PS00300">
    <property type="entry name" value="SRP54"/>
    <property type="match status" value="1"/>
</dbReference>
<comment type="subunit">
    <text evidence="9">Part of the signal recognition particle protein translocation system, which is composed of SRP and FtsY.</text>
</comment>
<dbReference type="Proteomes" id="UP000824179">
    <property type="component" value="Unassembled WGS sequence"/>
</dbReference>
<evidence type="ECO:0000256" key="5">
    <source>
        <dbReference type="ARBA" id="ARBA00023134"/>
    </source>
</evidence>
<dbReference type="Pfam" id="PF02881">
    <property type="entry name" value="SRP54_N"/>
    <property type="match status" value="1"/>
</dbReference>
<feature type="binding site" evidence="9">
    <location>
        <begin position="105"/>
        <end position="112"/>
    </location>
    <ligand>
        <name>GTP</name>
        <dbReference type="ChEBI" id="CHEBI:37565"/>
    </ligand>
</feature>
<comment type="subcellular location">
    <subcellularLocation>
        <location evidence="9">Cell membrane</location>
        <topology evidence="9">Peripheral membrane protein</topology>
        <orientation evidence="9">Cytoplasmic side</orientation>
    </subcellularLocation>
    <subcellularLocation>
        <location evidence="9">Cytoplasm</location>
    </subcellularLocation>
</comment>
<dbReference type="EMBL" id="DVHB01000092">
    <property type="protein sequence ID" value="HIR39808.1"/>
    <property type="molecule type" value="Genomic_DNA"/>
</dbReference>
<gene>
    <name evidence="9 11" type="primary">ftsY</name>
    <name evidence="11" type="ORF">IAB90_05435</name>
</gene>
<evidence type="ECO:0000256" key="3">
    <source>
        <dbReference type="ARBA" id="ARBA00022741"/>
    </source>
</evidence>
<feature type="binding site" evidence="9">
    <location>
        <begin position="187"/>
        <end position="191"/>
    </location>
    <ligand>
        <name>GTP</name>
        <dbReference type="ChEBI" id="CHEBI:37565"/>
    </ligand>
</feature>
<dbReference type="InterPro" id="IPR036225">
    <property type="entry name" value="SRP/SRP_N"/>
</dbReference>
<feature type="domain" description="SRP54-type proteins GTP-binding" evidence="10">
    <location>
        <begin position="272"/>
        <end position="285"/>
    </location>
</feature>
<dbReference type="SUPFAM" id="SSF47364">
    <property type="entry name" value="Domain of the SRP/SRP receptor G-proteins"/>
    <property type="match status" value="1"/>
</dbReference>
<accession>A0A9D1AGB9</accession>
<dbReference type="HAMAP" id="MF_00920">
    <property type="entry name" value="FtsY"/>
    <property type="match status" value="1"/>
</dbReference>
<dbReference type="Gene3D" id="1.20.120.140">
    <property type="entry name" value="Signal recognition particle SRP54, nucleotide-binding domain"/>
    <property type="match status" value="1"/>
</dbReference>
<dbReference type="SMART" id="SM00962">
    <property type="entry name" value="SRP54"/>
    <property type="match status" value="1"/>
</dbReference>
<dbReference type="GO" id="GO:0006614">
    <property type="term" value="P:SRP-dependent cotranslational protein targeting to membrane"/>
    <property type="evidence" value="ECO:0007669"/>
    <property type="project" value="InterPro"/>
</dbReference>
<dbReference type="Gene3D" id="3.40.50.300">
    <property type="entry name" value="P-loop containing nucleotide triphosphate hydrolases"/>
    <property type="match status" value="1"/>
</dbReference>
<dbReference type="EC" id="3.6.5.4" evidence="9"/>
<dbReference type="InterPro" id="IPR042101">
    <property type="entry name" value="SRP54_N_sf"/>
</dbReference>
<keyword evidence="4 9" id="KW-0378">Hydrolase</keyword>
<evidence type="ECO:0000256" key="1">
    <source>
        <dbReference type="ARBA" id="ARBA00022475"/>
    </source>
</evidence>
<keyword evidence="1 9" id="KW-1003">Cell membrane</keyword>
<dbReference type="GO" id="GO:0003924">
    <property type="term" value="F:GTPase activity"/>
    <property type="evidence" value="ECO:0007669"/>
    <property type="project" value="UniProtKB-UniRule"/>
</dbReference>
<evidence type="ECO:0000313" key="11">
    <source>
        <dbReference type="EMBL" id="HIR39808.1"/>
    </source>
</evidence>
<evidence type="ECO:0000256" key="4">
    <source>
        <dbReference type="ARBA" id="ARBA00022801"/>
    </source>
</evidence>
<dbReference type="SMART" id="SM00963">
    <property type="entry name" value="SRP54_N"/>
    <property type="match status" value="1"/>
</dbReference>
<protein>
    <recommendedName>
        <fullName evidence="9">Signal recognition particle receptor FtsY</fullName>
        <shortName evidence="9">SRP receptor</shortName>
        <ecNumber evidence="9">3.6.5.4</ecNumber>
    </recommendedName>
</protein>
<dbReference type="InterPro" id="IPR004390">
    <property type="entry name" value="SR_rcpt_FtsY"/>
</dbReference>
<dbReference type="GO" id="GO:0005047">
    <property type="term" value="F:signal recognition particle binding"/>
    <property type="evidence" value="ECO:0007669"/>
    <property type="project" value="TreeGrafter"/>
</dbReference>
<keyword evidence="6 9" id="KW-0472">Membrane</keyword>
<dbReference type="PANTHER" id="PTHR43134:SF1">
    <property type="entry name" value="SIGNAL RECOGNITION PARTICLE RECEPTOR SUBUNIT ALPHA"/>
    <property type="match status" value="1"/>
</dbReference>
<sequence length="298" mass="32448">MGIFSKIKDALKKTKESLGGAIKSLFSRGKIGDEFYDELEEILISADISVTTAEETVEDLRAEVKKEKLKDEEYVISLLKDILEEKLTRAEVPEIEYPAVIMLIGVNGVGKTTTIGKLADYFLRNKKSVTVAAADTFRAAAADQLTVWADRAGVRIVKHEEGSDPSAVVFDAISSAKAKGTDVLLVDTAGRLHVKANLMEELKKISRVISREYPQAHVYKLLVLDATTGNNAINQARIFDEAVELDGIVLTKLDSTAKGGFVISLCGELEIPVVFVGTGEKIGDLEKFAPESFIDSIL</sequence>
<evidence type="ECO:0000256" key="6">
    <source>
        <dbReference type="ARBA" id="ARBA00023136"/>
    </source>
</evidence>
<dbReference type="SUPFAM" id="SSF52540">
    <property type="entry name" value="P-loop containing nucleoside triphosphate hydrolases"/>
    <property type="match status" value="1"/>
</dbReference>
<dbReference type="GO" id="GO:0005525">
    <property type="term" value="F:GTP binding"/>
    <property type="evidence" value="ECO:0007669"/>
    <property type="project" value="UniProtKB-UniRule"/>
</dbReference>
<evidence type="ECO:0000256" key="9">
    <source>
        <dbReference type="HAMAP-Rule" id="MF_00920"/>
    </source>
</evidence>
<dbReference type="AlphaFoldDB" id="A0A9D1AGB9"/>
<dbReference type="FunFam" id="3.40.50.300:FF:000053">
    <property type="entry name" value="Signal recognition particle receptor FtsY"/>
    <property type="match status" value="1"/>
</dbReference>
<dbReference type="PANTHER" id="PTHR43134">
    <property type="entry name" value="SIGNAL RECOGNITION PARTICLE RECEPTOR SUBUNIT ALPHA"/>
    <property type="match status" value="1"/>
</dbReference>
<comment type="caution">
    <text evidence="11">The sequence shown here is derived from an EMBL/GenBank/DDBJ whole genome shotgun (WGS) entry which is preliminary data.</text>
</comment>
<keyword evidence="7 9" id="KW-0675">Receptor</keyword>
<keyword evidence="5 9" id="KW-0342">GTP-binding</keyword>
<dbReference type="Pfam" id="PF00448">
    <property type="entry name" value="SRP54"/>
    <property type="match status" value="1"/>
</dbReference>